<evidence type="ECO:0000313" key="2">
    <source>
        <dbReference type="Proteomes" id="UP000670947"/>
    </source>
</evidence>
<comment type="caution">
    <text evidence="1">The sequence shown here is derived from an EMBL/GenBank/DDBJ whole genome shotgun (WGS) entry which is preliminary data.</text>
</comment>
<reference evidence="1 2" key="1">
    <citation type="submission" date="2021-03" db="EMBL/GenBank/DDBJ databases">
        <title>Paenibacillus artemisicola MWE-103 whole genome sequence.</title>
        <authorList>
            <person name="Ham Y.J."/>
        </authorList>
    </citation>
    <scope>NUCLEOTIDE SEQUENCE [LARGE SCALE GENOMIC DNA]</scope>
    <source>
        <strain evidence="1 2">MWE-103</strain>
    </source>
</reference>
<dbReference type="Proteomes" id="UP000670947">
    <property type="component" value="Unassembled WGS sequence"/>
</dbReference>
<dbReference type="EMBL" id="JAGGDJ010000002">
    <property type="protein sequence ID" value="MBO7743629.1"/>
    <property type="molecule type" value="Genomic_DNA"/>
</dbReference>
<sequence>MRDNGFRSDQLGGIDGLGRELPAYADAGPLREGRFVGLFYFLWLGQHGKSGPHDNTRILARWPEAAKDPDHPAWGPAKSFHFWGEPLFGYYLSDDAYVLRKHVQLLTTAGVDFLVFDTTNRATYKQAYDVLFGIMDHVRAQGFKVPRIVFYTNTESGRTVTELYEDIYRPGRYPELWFRWKGRPLIIGDPGECSEEIRGFFTFRLNQWPNEEAKVNGFPWIEFRRPQRVFFNDEGEKEIISVSVAQHPSVAMSDTPFYGYGDNWGRGYRGETEGSDTAIDSDEAVMRGLNIAEQWEFALREDPRIVFVTGWNEWIAMRLQGPKERPVLFVDQATLAFSRDIEPMKGGYGDHYFMQLAGYIRRFKGMSEPPGGFRLEQSIPIGTDFGPWAARGREYRDFEGDTEPRNHPGYGELHYRDETGRNDLILMKAAHTDAHLYFYVRTKEAITPHTGRHWMLLLIRVYGAADEGWEGYHYIVNRRITTEAKSLLERSSGGWNWHAVTEIGFAVGGNELQLEIPRDALGIVDPGRELRIGFKWIDNMQQEGDMLDALQHGDTAPEGRLHFMYSASA</sequence>
<protein>
    <submittedName>
        <fullName evidence="1">Uncharacterized protein</fullName>
    </submittedName>
</protein>
<keyword evidence="2" id="KW-1185">Reference proteome</keyword>
<name>A0ABS3W5R6_9BACL</name>
<gene>
    <name evidence="1" type="ORF">I8J29_05440</name>
</gene>
<dbReference type="RefSeq" id="WP_208846641.1">
    <property type="nucleotide sequence ID" value="NZ_JAGGDJ010000002.1"/>
</dbReference>
<accession>A0ABS3W5R6</accession>
<evidence type="ECO:0000313" key="1">
    <source>
        <dbReference type="EMBL" id="MBO7743629.1"/>
    </source>
</evidence>
<proteinExistence type="predicted"/>
<organism evidence="1 2">
    <name type="scientific">Paenibacillus artemisiicola</name>
    <dbReference type="NCBI Taxonomy" id="1172618"/>
    <lineage>
        <taxon>Bacteria</taxon>
        <taxon>Bacillati</taxon>
        <taxon>Bacillota</taxon>
        <taxon>Bacilli</taxon>
        <taxon>Bacillales</taxon>
        <taxon>Paenibacillaceae</taxon>
        <taxon>Paenibacillus</taxon>
    </lineage>
</organism>
<dbReference type="Gene3D" id="3.20.20.80">
    <property type="entry name" value="Glycosidases"/>
    <property type="match status" value="1"/>
</dbReference>